<evidence type="ECO:0008006" key="5">
    <source>
        <dbReference type="Google" id="ProtNLM"/>
    </source>
</evidence>
<keyword evidence="2" id="KW-0732">Signal</keyword>
<reference evidence="4" key="1">
    <citation type="journal article" date="2019" name="Int. J. Syst. Evol. Microbiol.">
        <title>The Global Catalogue of Microorganisms (GCM) 10K type strain sequencing project: providing services to taxonomists for standard genome sequencing and annotation.</title>
        <authorList>
            <consortium name="The Broad Institute Genomics Platform"/>
            <consortium name="The Broad Institute Genome Sequencing Center for Infectious Disease"/>
            <person name="Wu L."/>
            <person name="Ma J."/>
        </authorList>
    </citation>
    <scope>NUCLEOTIDE SEQUENCE [LARGE SCALE GENOMIC DNA]</scope>
    <source>
        <strain evidence="4">JCM 17938</strain>
    </source>
</reference>
<feature type="compositionally biased region" description="Polar residues" evidence="1">
    <location>
        <begin position="129"/>
        <end position="151"/>
    </location>
</feature>
<sequence length="334" mass="34829">MSRRLVLIAGAGVTAAAAAVVVSGGVSGSATPASVDASRASATTVYTPSVHAAAMPLDAYQLSAAQEAQKVNLSVLMDRACMRSFGLSYLPHYTDRAKIITATFAVYNSRRYGISDPVAASRFGYHLPSQPTITSSSDDGDQADTSPTTMSPDKRRVFTGVAAKQLPSLTAKTPDSAVSPGTYLGKAIPAGGCSGQTHRELKDDPAPDAAKANELAARLNQEAFTKTLHDRRALTASAAWRQCMTAKGYSRYATPLAASAGFNLNGPVTKREIKTAVADVACQQQVHYVQTLTTLEAGYQKSSIAQHTAALAPLKAQVAGQLTALRKALQANGG</sequence>
<feature type="chain" id="PRO_5047084340" description="DUF305 domain-containing protein" evidence="2">
    <location>
        <begin position="19"/>
        <end position="334"/>
    </location>
</feature>
<evidence type="ECO:0000256" key="1">
    <source>
        <dbReference type="SAM" id="MobiDB-lite"/>
    </source>
</evidence>
<keyword evidence="4" id="KW-1185">Reference proteome</keyword>
<dbReference type="Proteomes" id="UP001500212">
    <property type="component" value="Unassembled WGS sequence"/>
</dbReference>
<evidence type="ECO:0000256" key="2">
    <source>
        <dbReference type="SAM" id="SignalP"/>
    </source>
</evidence>
<comment type="caution">
    <text evidence="3">The sequence shown here is derived from an EMBL/GenBank/DDBJ whole genome shotgun (WGS) entry which is preliminary data.</text>
</comment>
<evidence type="ECO:0000313" key="4">
    <source>
        <dbReference type="Proteomes" id="UP001500212"/>
    </source>
</evidence>
<gene>
    <name evidence="3" type="ORF">GCM10023195_10960</name>
</gene>
<accession>A0ABP8TBI6</accession>
<feature type="signal peptide" evidence="2">
    <location>
        <begin position="1"/>
        <end position="18"/>
    </location>
</feature>
<protein>
    <recommendedName>
        <fullName evidence="5">DUF305 domain-containing protein</fullName>
    </recommendedName>
</protein>
<feature type="region of interest" description="Disordered" evidence="1">
    <location>
        <begin position="129"/>
        <end position="155"/>
    </location>
</feature>
<proteinExistence type="predicted"/>
<organism evidence="3 4">
    <name type="scientific">Actinoallomurus liliacearum</name>
    <dbReference type="NCBI Taxonomy" id="1080073"/>
    <lineage>
        <taxon>Bacteria</taxon>
        <taxon>Bacillati</taxon>
        <taxon>Actinomycetota</taxon>
        <taxon>Actinomycetes</taxon>
        <taxon>Streptosporangiales</taxon>
        <taxon>Thermomonosporaceae</taxon>
        <taxon>Actinoallomurus</taxon>
    </lineage>
</organism>
<name>A0ABP8TBI6_9ACTN</name>
<evidence type="ECO:0000313" key="3">
    <source>
        <dbReference type="EMBL" id="GAA4603341.1"/>
    </source>
</evidence>
<dbReference type="EMBL" id="BAABHJ010000002">
    <property type="protein sequence ID" value="GAA4603341.1"/>
    <property type="molecule type" value="Genomic_DNA"/>
</dbReference>